<feature type="signal peptide" evidence="2">
    <location>
        <begin position="1"/>
        <end position="19"/>
    </location>
</feature>
<organism evidence="3">
    <name type="scientific">Anopheles darlingi</name>
    <name type="common">Mosquito</name>
    <dbReference type="NCBI Taxonomy" id="43151"/>
    <lineage>
        <taxon>Eukaryota</taxon>
        <taxon>Metazoa</taxon>
        <taxon>Ecdysozoa</taxon>
        <taxon>Arthropoda</taxon>
        <taxon>Hexapoda</taxon>
        <taxon>Insecta</taxon>
        <taxon>Pterygota</taxon>
        <taxon>Neoptera</taxon>
        <taxon>Endopterygota</taxon>
        <taxon>Diptera</taxon>
        <taxon>Nematocera</taxon>
        <taxon>Culicoidea</taxon>
        <taxon>Culicidae</taxon>
        <taxon>Anophelinae</taxon>
        <taxon>Anopheles</taxon>
    </lineage>
</organism>
<accession>A0A2M4DDK0</accession>
<name>A0A2M4DDK0_ANODA</name>
<protein>
    <submittedName>
        <fullName evidence="3">Putative secreted protein</fullName>
    </submittedName>
</protein>
<keyword evidence="2" id="KW-0732">Signal</keyword>
<sequence>MRPTRTSVVVAAVVVVVVAWNDGERCGSHCEAARARSRIVLRSTDDAMARKEGAGGRTGSQTPLVVV</sequence>
<feature type="chain" id="PRO_5014928283" evidence="2">
    <location>
        <begin position="20"/>
        <end position="67"/>
    </location>
</feature>
<dbReference type="EMBL" id="GGFL01011506">
    <property type="protein sequence ID" value="MBW75684.1"/>
    <property type="molecule type" value="Transcribed_RNA"/>
</dbReference>
<evidence type="ECO:0000256" key="1">
    <source>
        <dbReference type="SAM" id="MobiDB-lite"/>
    </source>
</evidence>
<reference evidence="3" key="1">
    <citation type="submission" date="2018-01" db="EMBL/GenBank/DDBJ databases">
        <title>An insight into the sialome of Amazonian anophelines.</title>
        <authorList>
            <person name="Ribeiro J.M."/>
            <person name="Scarpassa V."/>
            <person name="Calvo E."/>
        </authorList>
    </citation>
    <scope>NUCLEOTIDE SEQUENCE</scope>
</reference>
<proteinExistence type="predicted"/>
<evidence type="ECO:0000256" key="2">
    <source>
        <dbReference type="SAM" id="SignalP"/>
    </source>
</evidence>
<feature type="region of interest" description="Disordered" evidence="1">
    <location>
        <begin position="48"/>
        <end position="67"/>
    </location>
</feature>
<evidence type="ECO:0000313" key="3">
    <source>
        <dbReference type="EMBL" id="MBW75684.1"/>
    </source>
</evidence>
<dbReference type="AlphaFoldDB" id="A0A2M4DDK0"/>